<dbReference type="Pfam" id="PF06439">
    <property type="entry name" value="3keto-disac_hyd"/>
    <property type="match status" value="1"/>
</dbReference>
<dbReference type="Gene3D" id="2.60.120.560">
    <property type="entry name" value="Exo-inulinase, domain 1"/>
    <property type="match status" value="1"/>
</dbReference>
<dbReference type="Proteomes" id="UP000315647">
    <property type="component" value="Chromosome"/>
</dbReference>
<evidence type="ECO:0000256" key="1">
    <source>
        <dbReference type="SAM" id="SignalP"/>
    </source>
</evidence>
<dbReference type="EMBL" id="CP037421">
    <property type="protein sequence ID" value="QDT25298.1"/>
    <property type="molecule type" value="Genomic_DNA"/>
</dbReference>
<proteinExistence type="predicted"/>
<dbReference type="AlphaFoldDB" id="A0A517Q0Y0"/>
<dbReference type="GO" id="GO:0016787">
    <property type="term" value="F:hydrolase activity"/>
    <property type="evidence" value="ECO:0007669"/>
    <property type="project" value="InterPro"/>
</dbReference>
<evidence type="ECO:0000313" key="3">
    <source>
        <dbReference type="EMBL" id="QDT25298.1"/>
    </source>
</evidence>
<keyword evidence="1" id="KW-0732">Signal</keyword>
<evidence type="ECO:0000313" key="4">
    <source>
        <dbReference type="Proteomes" id="UP000315647"/>
    </source>
</evidence>
<keyword evidence="4" id="KW-1185">Reference proteome</keyword>
<gene>
    <name evidence="3" type="ORF">Enr10x_05930</name>
</gene>
<dbReference type="RefSeq" id="WP_145448093.1">
    <property type="nucleotide sequence ID" value="NZ_CP037421.1"/>
</dbReference>
<reference evidence="3 4" key="1">
    <citation type="submission" date="2019-03" db="EMBL/GenBank/DDBJ databases">
        <title>Deep-cultivation of Planctomycetes and their phenomic and genomic characterization uncovers novel biology.</title>
        <authorList>
            <person name="Wiegand S."/>
            <person name="Jogler M."/>
            <person name="Boedeker C."/>
            <person name="Pinto D."/>
            <person name="Vollmers J."/>
            <person name="Rivas-Marin E."/>
            <person name="Kohn T."/>
            <person name="Peeters S.H."/>
            <person name="Heuer A."/>
            <person name="Rast P."/>
            <person name="Oberbeckmann S."/>
            <person name="Bunk B."/>
            <person name="Jeske O."/>
            <person name="Meyerdierks A."/>
            <person name="Storesund J.E."/>
            <person name="Kallscheuer N."/>
            <person name="Luecker S."/>
            <person name="Lage O.M."/>
            <person name="Pohl T."/>
            <person name="Merkel B.J."/>
            <person name="Hornburger P."/>
            <person name="Mueller R.-W."/>
            <person name="Bruemmer F."/>
            <person name="Labrenz M."/>
            <person name="Spormann A.M."/>
            <person name="Op den Camp H."/>
            <person name="Overmann J."/>
            <person name="Amann R."/>
            <person name="Jetten M.S.M."/>
            <person name="Mascher T."/>
            <person name="Medema M.H."/>
            <person name="Devos D.P."/>
            <person name="Kaster A.-K."/>
            <person name="Ovreas L."/>
            <person name="Rohde M."/>
            <person name="Galperin M.Y."/>
            <person name="Jogler C."/>
        </authorList>
    </citation>
    <scope>NUCLEOTIDE SEQUENCE [LARGE SCALE GENOMIC DNA]</scope>
    <source>
        <strain evidence="3 4">Enr10</strain>
    </source>
</reference>
<name>A0A517Q0Y0_9PLAN</name>
<evidence type="ECO:0000259" key="2">
    <source>
        <dbReference type="Pfam" id="PF06439"/>
    </source>
</evidence>
<dbReference type="InterPro" id="IPR010496">
    <property type="entry name" value="AL/BT2_dom"/>
</dbReference>
<protein>
    <recommendedName>
        <fullName evidence="2">3-keto-alpha-glucoside-1,2-lyase/3-keto-2-hydroxy-glucal hydratase domain-containing protein</fullName>
    </recommendedName>
</protein>
<feature type="signal peptide" evidence="1">
    <location>
        <begin position="1"/>
        <end position="25"/>
    </location>
</feature>
<feature type="chain" id="PRO_5021908909" description="3-keto-alpha-glucoside-1,2-lyase/3-keto-2-hydroxy-glucal hydratase domain-containing protein" evidence="1">
    <location>
        <begin position="26"/>
        <end position="266"/>
    </location>
</feature>
<feature type="domain" description="3-keto-alpha-glucoside-1,2-lyase/3-keto-2-hydroxy-glucal hydratase" evidence="2">
    <location>
        <begin position="33"/>
        <end position="262"/>
    </location>
</feature>
<sequence precursor="true">MKSASALAAGLSLCLSLCLPLTLSAEDTKAAEKWIPLFNGKNLDGWTVKIRGYEPGDNFGNTFRVEDGLMTVNYDQYDEFDEKFGHIFYKDSFSHYIIRVEYRFIGEQAKKGPGWAFRNSGIMVHGQSPESMSLDQRFPVSIEVQLLGGRATGKRTTANLCTPGTHVVMDGKLFKPHCIDSSSKTYRGDQWVTVEVEVKGNQIIKHIIDGETVLSYTKPQLDPSDADAQKLIQAGAPLMLEKGTISLQSESHPVQFRKVELRKLAP</sequence>
<organism evidence="3 4">
    <name type="scientific">Gimesia panareensis</name>
    <dbReference type="NCBI Taxonomy" id="2527978"/>
    <lineage>
        <taxon>Bacteria</taxon>
        <taxon>Pseudomonadati</taxon>
        <taxon>Planctomycetota</taxon>
        <taxon>Planctomycetia</taxon>
        <taxon>Planctomycetales</taxon>
        <taxon>Planctomycetaceae</taxon>
        <taxon>Gimesia</taxon>
    </lineage>
</organism>
<accession>A0A517Q0Y0</accession>